<dbReference type="NCBIfam" id="TIGR03396">
    <property type="entry name" value="PC_PLC"/>
    <property type="match status" value="1"/>
</dbReference>
<dbReference type="InterPro" id="IPR017850">
    <property type="entry name" value="Alkaline_phosphatase_core_sf"/>
</dbReference>
<dbReference type="AlphaFoldDB" id="A0A2T8FBC4"/>
<dbReference type="Pfam" id="PF05506">
    <property type="entry name" value="PLipase_C_C"/>
    <property type="match status" value="1"/>
</dbReference>
<evidence type="ECO:0000313" key="10">
    <source>
        <dbReference type="EMBL" id="PVG82993.1"/>
    </source>
</evidence>
<evidence type="ECO:0000256" key="5">
    <source>
        <dbReference type="ARBA" id="ARBA00022801"/>
    </source>
</evidence>
<evidence type="ECO:0000256" key="3">
    <source>
        <dbReference type="ARBA" id="ARBA00012018"/>
    </source>
</evidence>
<accession>A0A2T8FBC4</accession>
<keyword evidence="11" id="KW-1185">Reference proteome</keyword>
<dbReference type="Pfam" id="PF04185">
    <property type="entry name" value="Phosphoesterase"/>
    <property type="match status" value="1"/>
</dbReference>
<dbReference type="InterPro" id="IPR017767">
    <property type="entry name" value="PC-PLC"/>
</dbReference>
<evidence type="ECO:0000256" key="4">
    <source>
        <dbReference type="ARBA" id="ARBA00022512"/>
    </source>
</evidence>
<proteinExistence type="inferred from homology"/>
<reference evidence="10 11" key="1">
    <citation type="submission" date="2018-04" db="EMBL/GenBank/DDBJ databases">
        <title>Genome of Nocardioides gansuensis WSJ-1.</title>
        <authorList>
            <person name="Wu S."/>
            <person name="Wang G."/>
        </authorList>
    </citation>
    <scope>NUCLEOTIDE SEQUENCE [LARGE SCALE GENOMIC DNA]</scope>
    <source>
        <strain evidence="10 11">WSJ-1</strain>
    </source>
</reference>
<sequence length="708" mass="76990">MPHMTDSRRPEATRRQVIKAGGAAAGLAVAGSLLPPSVHRAMAAPMRAGGLDAIEHVILLMQENRSFDHYYGKLRGVRGYGDRTPLRRRAGSDVMHQPGGPAGQVLPFSVREAAAAAGRPTTDIQYLGDLPHGFSDATRAWADGWWDAWVPAKGTATMTYYDRTDVPLQYELAETFTTLDAYHCSVFGSTNPNRNYFWSGTTGYEPDGVRRAVTNAAYSYSHGGYDWTTYPERLERTGVSWQIYQEWDNFTDNAVEYFLPFKRIGTKMLAHVDGTYRTTEEFYDSLHAKPAAEQDRLLAQLEVGRAALTAEERSLFDKAMYRSRPGTLLTRVRDDIAAGTLPRVTWLVPTAALSEHPGASTPVGSANLIYDLLDIVASDLDTWSRTAIMINFDENDGFFDHVPPPIAPRPASGNGDDWYAGQPIGLGPRVPMTIVSPWTIGGHVESAVADHTSTLRFLERWTGVAEPNISAWRRAVCSDLTSAFDFTRAGSPPSLTQPDAVPAPVARWRPVPPADQELPEQEAGRSGSRRLAYGPTASAGLAGGVLRLRLGNAGSEALAAHVYGFAGELPRVEHLLVPAWGQQELAVIPAGGRWDLVVQGPNQYWYEASGTLTGAAAGVDVRQSTRARRSSLELALTNDGSAPVTLTVRPLAYVGSAVKVKLAPGASREIAWGTDRGWYDLEVVAAEDETFRRRVTGRVETASQGVTA</sequence>
<dbReference type="GO" id="GO:0016042">
    <property type="term" value="P:lipid catabolic process"/>
    <property type="evidence" value="ECO:0007669"/>
    <property type="project" value="InterPro"/>
</dbReference>
<evidence type="ECO:0000256" key="7">
    <source>
        <dbReference type="ARBA" id="ARBA00048421"/>
    </source>
</evidence>
<dbReference type="GO" id="GO:0034480">
    <property type="term" value="F:phosphatidylcholine phospholipase C activity"/>
    <property type="evidence" value="ECO:0007669"/>
    <property type="project" value="UniProtKB-EC"/>
</dbReference>
<feature type="domain" description="Bacterial phospholipase C C-terminal" evidence="9">
    <location>
        <begin position="629"/>
        <end position="698"/>
    </location>
</feature>
<evidence type="ECO:0000256" key="1">
    <source>
        <dbReference type="ARBA" id="ARBA00004191"/>
    </source>
</evidence>
<dbReference type="Proteomes" id="UP000246018">
    <property type="component" value="Unassembled WGS sequence"/>
</dbReference>
<name>A0A2T8FBC4_9ACTN</name>
<dbReference type="PROSITE" id="PS51318">
    <property type="entry name" value="TAT"/>
    <property type="match status" value="1"/>
</dbReference>
<keyword evidence="4" id="KW-0134">Cell wall</keyword>
<evidence type="ECO:0000256" key="2">
    <source>
        <dbReference type="ARBA" id="ARBA00009717"/>
    </source>
</evidence>
<evidence type="ECO:0000313" key="11">
    <source>
        <dbReference type="Proteomes" id="UP000246018"/>
    </source>
</evidence>
<feature type="compositionally biased region" description="Low complexity" evidence="8">
    <location>
        <begin position="498"/>
        <end position="509"/>
    </location>
</feature>
<organism evidence="10 11">
    <name type="scientific">Nocardioides gansuensis</name>
    <dbReference type="NCBI Taxonomy" id="2138300"/>
    <lineage>
        <taxon>Bacteria</taxon>
        <taxon>Bacillati</taxon>
        <taxon>Actinomycetota</taxon>
        <taxon>Actinomycetes</taxon>
        <taxon>Propionibacteriales</taxon>
        <taxon>Nocardioidaceae</taxon>
        <taxon>Nocardioides</taxon>
    </lineage>
</organism>
<protein>
    <recommendedName>
        <fullName evidence="3">phospholipase C</fullName>
        <ecNumber evidence="3">3.1.4.3</ecNumber>
    </recommendedName>
</protein>
<dbReference type="EC" id="3.1.4.3" evidence="3"/>
<dbReference type="PANTHER" id="PTHR31956">
    <property type="entry name" value="NON-SPECIFIC PHOSPHOLIPASE C4-RELATED"/>
    <property type="match status" value="1"/>
</dbReference>
<dbReference type="EMBL" id="QDGZ01000004">
    <property type="protein sequence ID" value="PVG82993.1"/>
    <property type="molecule type" value="Genomic_DNA"/>
</dbReference>
<comment type="caution">
    <text evidence="10">The sequence shown here is derived from an EMBL/GenBank/DDBJ whole genome shotgun (WGS) entry which is preliminary data.</text>
</comment>
<dbReference type="Gene3D" id="3.40.720.10">
    <property type="entry name" value="Alkaline Phosphatase, subunit A"/>
    <property type="match status" value="2"/>
</dbReference>
<feature type="region of interest" description="Disordered" evidence="8">
    <location>
        <begin position="487"/>
        <end position="531"/>
    </location>
</feature>
<dbReference type="InterPro" id="IPR008475">
    <property type="entry name" value="PLipase_C_C"/>
</dbReference>
<evidence type="ECO:0000256" key="8">
    <source>
        <dbReference type="SAM" id="MobiDB-lite"/>
    </source>
</evidence>
<comment type="catalytic activity">
    <reaction evidence="7">
        <text>a 1,2-diacyl-sn-glycero-3-phosphocholine + H2O = phosphocholine + a 1,2-diacyl-sn-glycerol + H(+)</text>
        <dbReference type="Rhea" id="RHEA:10604"/>
        <dbReference type="ChEBI" id="CHEBI:15377"/>
        <dbReference type="ChEBI" id="CHEBI:15378"/>
        <dbReference type="ChEBI" id="CHEBI:17815"/>
        <dbReference type="ChEBI" id="CHEBI:57643"/>
        <dbReference type="ChEBI" id="CHEBI:295975"/>
        <dbReference type="EC" id="3.1.4.3"/>
    </reaction>
    <physiologicalReaction direction="left-to-right" evidence="7">
        <dbReference type="Rhea" id="RHEA:10605"/>
    </physiologicalReaction>
</comment>
<evidence type="ECO:0000256" key="6">
    <source>
        <dbReference type="ARBA" id="ARBA00023026"/>
    </source>
</evidence>
<keyword evidence="4" id="KW-0964">Secreted</keyword>
<dbReference type="OrthoDB" id="4181857at2"/>
<keyword evidence="5" id="KW-0378">Hydrolase</keyword>
<evidence type="ECO:0000259" key="9">
    <source>
        <dbReference type="Pfam" id="PF05506"/>
    </source>
</evidence>
<dbReference type="InterPro" id="IPR007312">
    <property type="entry name" value="Phosphoesterase"/>
</dbReference>
<dbReference type="InterPro" id="IPR006311">
    <property type="entry name" value="TAT_signal"/>
</dbReference>
<dbReference type="PANTHER" id="PTHR31956:SF1">
    <property type="entry name" value="NON-SPECIFIC PHOSPHOLIPASE C1"/>
    <property type="match status" value="1"/>
</dbReference>
<keyword evidence="6" id="KW-0843">Virulence</keyword>
<comment type="similarity">
    <text evidence="2">Belongs to the bacterial phospholipase C family.</text>
</comment>
<gene>
    <name evidence="10" type="ORF">DDE18_11710</name>
</gene>
<comment type="subcellular location">
    <subcellularLocation>
        <location evidence="1">Secreted</location>
        <location evidence="1">Cell wall</location>
    </subcellularLocation>
</comment>